<dbReference type="EMBL" id="JARGDH010000003">
    <property type="protein sequence ID" value="KAL0273225.1"/>
    <property type="molecule type" value="Genomic_DNA"/>
</dbReference>
<feature type="compositionally biased region" description="Polar residues" evidence="1">
    <location>
        <begin position="80"/>
        <end position="105"/>
    </location>
</feature>
<comment type="caution">
    <text evidence="2">The sequence shown here is derived from an EMBL/GenBank/DDBJ whole genome shotgun (WGS) entry which is preliminary data.</text>
</comment>
<proteinExistence type="predicted"/>
<evidence type="ECO:0000313" key="2">
    <source>
        <dbReference type="EMBL" id="KAL0273225.1"/>
    </source>
</evidence>
<protein>
    <submittedName>
        <fullName evidence="2">Uncharacterized protein</fullName>
    </submittedName>
</protein>
<accession>A0AAW2HTJ8</accession>
<reference evidence="2" key="1">
    <citation type="journal article" date="2024" name="Gigascience">
        <title>Chromosome-level genome of the poultry shaft louse Menopon gallinae provides insight into the host-switching and adaptive evolution of parasitic lice.</title>
        <authorList>
            <person name="Xu Y."/>
            <person name="Ma L."/>
            <person name="Liu S."/>
            <person name="Liang Y."/>
            <person name="Liu Q."/>
            <person name="He Z."/>
            <person name="Tian L."/>
            <person name="Duan Y."/>
            <person name="Cai W."/>
            <person name="Li H."/>
            <person name="Song F."/>
        </authorList>
    </citation>
    <scope>NUCLEOTIDE SEQUENCE</scope>
    <source>
        <strain evidence="2">Cailab_2023a</strain>
    </source>
</reference>
<sequence length="196" mass="23051">MPEMRQISLRCRREGCRRSEMAQNVLQMWNVQQNVGLNELCRTRRRALLQDLPRAKIRTQGLRLWWWCWMSQHGHRRSSPKSVNSRTSAAKTSQSPQVSTAAGNQTPIKPYPVLVTSSLSLSKFEKHLKFGKSLVNRTSDNNSNVQFKLSKFLNLYRLPVYILYNDYNDLRSLFWRIRKLQKEIMLDNIANLRLTV</sequence>
<dbReference type="AlphaFoldDB" id="A0AAW2HTJ8"/>
<feature type="region of interest" description="Disordered" evidence="1">
    <location>
        <begin position="75"/>
        <end position="105"/>
    </location>
</feature>
<evidence type="ECO:0000256" key="1">
    <source>
        <dbReference type="SAM" id="MobiDB-lite"/>
    </source>
</evidence>
<name>A0AAW2HTJ8_9NEOP</name>
<gene>
    <name evidence="2" type="ORF">PYX00_005957</name>
</gene>
<organism evidence="2">
    <name type="scientific">Menopon gallinae</name>
    <name type="common">poultry shaft louse</name>
    <dbReference type="NCBI Taxonomy" id="328185"/>
    <lineage>
        <taxon>Eukaryota</taxon>
        <taxon>Metazoa</taxon>
        <taxon>Ecdysozoa</taxon>
        <taxon>Arthropoda</taxon>
        <taxon>Hexapoda</taxon>
        <taxon>Insecta</taxon>
        <taxon>Pterygota</taxon>
        <taxon>Neoptera</taxon>
        <taxon>Paraneoptera</taxon>
        <taxon>Psocodea</taxon>
        <taxon>Troctomorpha</taxon>
        <taxon>Phthiraptera</taxon>
        <taxon>Amblycera</taxon>
        <taxon>Menoponidae</taxon>
        <taxon>Menopon</taxon>
    </lineage>
</organism>